<dbReference type="Proteomes" id="UP000007267">
    <property type="component" value="Unassembled WGS sequence"/>
</dbReference>
<reference evidence="12" key="4">
    <citation type="submission" date="2025-09" db="UniProtKB">
        <authorList>
            <consortium name="Ensembl"/>
        </authorList>
    </citation>
    <scope>IDENTIFICATION</scope>
</reference>
<name>K7FDJ2_PELSI</name>
<comment type="subcellular location">
    <subcellularLocation>
        <location evidence="2">Secreted</location>
    </subcellularLocation>
</comment>
<dbReference type="PANTHER" id="PTHR10742">
    <property type="entry name" value="FLAVIN MONOAMINE OXIDASE"/>
    <property type="match status" value="1"/>
</dbReference>
<keyword evidence="5" id="KW-0964">Secreted</keyword>
<dbReference type="SUPFAM" id="SSF54373">
    <property type="entry name" value="FAD-linked reductases, C-terminal domain"/>
    <property type="match status" value="1"/>
</dbReference>
<evidence type="ECO:0000256" key="1">
    <source>
        <dbReference type="ARBA" id="ARBA00001974"/>
    </source>
</evidence>
<dbReference type="EMBL" id="AGCU01087189">
    <property type="status" value="NOT_ANNOTATED_CDS"/>
    <property type="molecule type" value="Genomic_DNA"/>
</dbReference>
<accession>K7FDJ2</accession>
<evidence type="ECO:0000256" key="9">
    <source>
        <dbReference type="ARBA" id="ARBA00023157"/>
    </source>
</evidence>
<keyword evidence="7" id="KW-0274">FAD</keyword>
<feature type="domain" description="Amine oxidase" evidence="11">
    <location>
        <begin position="3"/>
        <end position="384"/>
    </location>
</feature>
<dbReference type="GeneTree" id="ENSGT00940000160928"/>
<evidence type="ECO:0000259" key="11">
    <source>
        <dbReference type="Pfam" id="PF01593"/>
    </source>
</evidence>
<dbReference type="InterPro" id="IPR036188">
    <property type="entry name" value="FAD/NAD-bd_sf"/>
</dbReference>
<dbReference type="Gene3D" id="1.10.405.10">
    <property type="entry name" value="Guanine Nucleotide Dissociation Inhibitor, domain 1"/>
    <property type="match status" value="1"/>
</dbReference>
<proteinExistence type="inferred from homology"/>
<comment type="similarity">
    <text evidence="3">Belongs to the flavin monoamine oxidase family. FIG1 subfamily.</text>
</comment>
<dbReference type="HOGENOM" id="CLU_004498_8_3_1"/>
<dbReference type="Gene3D" id="3.50.50.60">
    <property type="entry name" value="FAD/NAD(P)-binding domain"/>
    <property type="match status" value="1"/>
</dbReference>
<reference evidence="13" key="2">
    <citation type="journal article" date="2013" name="Nat. Genet.">
        <title>The draft genomes of soft-shell turtle and green sea turtle yield insights into the development and evolution of the turtle-specific body plan.</title>
        <authorList>
            <person name="Wang Z."/>
            <person name="Pascual-Anaya J."/>
            <person name="Zadissa A."/>
            <person name="Li W."/>
            <person name="Niimura Y."/>
            <person name="Huang Z."/>
            <person name="Li C."/>
            <person name="White S."/>
            <person name="Xiong Z."/>
            <person name="Fang D."/>
            <person name="Wang B."/>
            <person name="Ming Y."/>
            <person name="Chen Y."/>
            <person name="Zheng Y."/>
            <person name="Kuraku S."/>
            <person name="Pignatelli M."/>
            <person name="Herrero J."/>
            <person name="Beal K."/>
            <person name="Nozawa M."/>
            <person name="Li Q."/>
            <person name="Wang J."/>
            <person name="Zhang H."/>
            <person name="Yu L."/>
            <person name="Shigenobu S."/>
            <person name="Wang J."/>
            <person name="Liu J."/>
            <person name="Flicek P."/>
            <person name="Searle S."/>
            <person name="Wang J."/>
            <person name="Kuratani S."/>
            <person name="Yin Y."/>
            <person name="Aken B."/>
            <person name="Zhang G."/>
            <person name="Irie N."/>
        </authorList>
    </citation>
    <scope>NUCLEOTIDE SEQUENCE [LARGE SCALE GENOMIC DNA]</scope>
    <source>
        <strain evidence="13">Daiwa-1</strain>
    </source>
</reference>
<evidence type="ECO:0000256" key="6">
    <source>
        <dbReference type="ARBA" id="ARBA00022630"/>
    </source>
</evidence>
<keyword evidence="8" id="KW-0560">Oxidoreductase</keyword>
<dbReference type="EC" id="1.4.3.2" evidence="4"/>
<dbReference type="GO" id="GO:0005576">
    <property type="term" value="C:extracellular region"/>
    <property type="evidence" value="ECO:0007669"/>
    <property type="project" value="UniProtKB-SubCell"/>
</dbReference>
<dbReference type="AlphaFoldDB" id="K7FDJ2"/>
<dbReference type="eggNOG" id="KOG0029">
    <property type="taxonomic scope" value="Eukaryota"/>
</dbReference>
<keyword evidence="9" id="KW-1015">Disulfide bond</keyword>
<evidence type="ECO:0000256" key="7">
    <source>
        <dbReference type="ARBA" id="ARBA00022827"/>
    </source>
</evidence>
<reference evidence="13" key="1">
    <citation type="submission" date="2011-10" db="EMBL/GenBank/DDBJ databases">
        <authorList>
            <consortium name="Soft-shell Turtle Genome Consortium"/>
        </authorList>
    </citation>
    <scope>NUCLEOTIDE SEQUENCE [LARGE SCALE GENOMIC DNA]</scope>
    <source>
        <strain evidence="13">Daiwa-1</strain>
    </source>
</reference>
<dbReference type="GO" id="GO:0001716">
    <property type="term" value="F:L-amino-acid oxidase activity"/>
    <property type="evidence" value="ECO:0007669"/>
    <property type="project" value="UniProtKB-EC"/>
</dbReference>
<dbReference type="STRING" id="13735.ENSPSIP00000006102"/>
<protein>
    <recommendedName>
        <fullName evidence="4">L-amino-acid oxidase</fullName>
        <ecNumber evidence="4">1.4.3.2</ecNumber>
    </recommendedName>
</protein>
<evidence type="ECO:0000256" key="10">
    <source>
        <dbReference type="ARBA" id="ARBA00023180"/>
    </source>
</evidence>
<dbReference type="Gene3D" id="3.90.660.10">
    <property type="match status" value="1"/>
</dbReference>
<evidence type="ECO:0000256" key="3">
    <source>
        <dbReference type="ARBA" id="ARBA00005465"/>
    </source>
</evidence>
<comment type="cofactor">
    <cofactor evidence="1">
        <name>FAD</name>
        <dbReference type="ChEBI" id="CHEBI:57692"/>
    </cofactor>
</comment>
<dbReference type="GO" id="GO:0009063">
    <property type="term" value="P:amino acid catabolic process"/>
    <property type="evidence" value="ECO:0007669"/>
    <property type="project" value="TreeGrafter"/>
</dbReference>
<dbReference type="InterPro" id="IPR050281">
    <property type="entry name" value="Flavin_monoamine_oxidase"/>
</dbReference>
<evidence type="ECO:0000256" key="8">
    <source>
        <dbReference type="ARBA" id="ARBA00023002"/>
    </source>
</evidence>
<keyword evidence="10" id="KW-0325">Glycoprotein</keyword>
<evidence type="ECO:0000256" key="4">
    <source>
        <dbReference type="ARBA" id="ARBA00012806"/>
    </source>
</evidence>
<evidence type="ECO:0000256" key="2">
    <source>
        <dbReference type="ARBA" id="ARBA00004613"/>
    </source>
</evidence>
<dbReference type="OMA" id="LTHAWIE"/>
<dbReference type="InterPro" id="IPR002937">
    <property type="entry name" value="Amino_oxidase"/>
</dbReference>
<dbReference type="FunFam" id="1.10.405.10:FF:000004">
    <property type="entry name" value="Amine oxidase"/>
    <property type="match status" value="1"/>
</dbReference>
<dbReference type="PANTHER" id="PTHR10742:SF355">
    <property type="entry name" value="AMINE OXIDASE"/>
    <property type="match status" value="1"/>
</dbReference>
<sequence length="390" mass="44240">RLVREFIKKLNLKLNPFYNSNKMGWYLVNNVRARAGDVEQNPDILQYPVHHSERGKSASELYNQTLDKAPQVTSNCSALKGKYDSFSTKEYLIKEGKLSQGAIRMIGDVLGKESLFYMSFLSSVIAFFSFSEKSYDEITGGFDQLPEAFYQDLLGEVQFNSPVVKIIRGKDHVRVLYRQSHAAIPRPVPADYVLVTATAKATRLIQFSPPLSAKKTQALRSIHYVRGTKIFLVCSEKFWEKDGIFYGKSITDRPARSIYYPNHSFDNRTGVILASYTWGDEAEFFLPLDDERCVDVVLADLAAVHHVPQNYIRNVCRKHVVKKWGLDKYSMGSFALFTPYQYSDYSQALFQNEGRVYFAGEHTAMPAGWIEAAMKSAVRAAGRIHSAIKA</sequence>
<reference evidence="12" key="3">
    <citation type="submission" date="2025-08" db="UniProtKB">
        <authorList>
            <consortium name="Ensembl"/>
        </authorList>
    </citation>
    <scope>IDENTIFICATION</scope>
</reference>
<dbReference type="SUPFAM" id="SSF51905">
    <property type="entry name" value="FAD/NAD(P)-binding domain"/>
    <property type="match status" value="1"/>
</dbReference>
<evidence type="ECO:0000313" key="12">
    <source>
        <dbReference type="Ensembl" id="ENSPSIP00000006102.1"/>
    </source>
</evidence>
<evidence type="ECO:0000313" key="13">
    <source>
        <dbReference type="Proteomes" id="UP000007267"/>
    </source>
</evidence>
<dbReference type="Ensembl" id="ENSPSIT00000006139.1">
    <property type="protein sequence ID" value="ENSPSIP00000006102.1"/>
    <property type="gene ID" value="ENSPSIG00000005658.1"/>
</dbReference>
<organism evidence="12 13">
    <name type="scientific">Pelodiscus sinensis</name>
    <name type="common">Chinese softshell turtle</name>
    <name type="synonym">Trionyx sinensis</name>
    <dbReference type="NCBI Taxonomy" id="13735"/>
    <lineage>
        <taxon>Eukaryota</taxon>
        <taxon>Metazoa</taxon>
        <taxon>Chordata</taxon>
        <taxon>Craniata</taxon>
        <taxon>Vertebrata</taxon>
        <taxon>Euteleostomi</taxon>
        <taxon>Archelosauria</taxon>
        <taxon>Testudinata</taxon>
        <taxon>Testudines</taxon>
        <taxon>Cryptodira</taxon>
        <taxon>Trionychia</taxon>
        <taxon>Trionychidae</taxon>
        <taxon>Pelodiscus</taxon>
    </lineage>
</organism>
<evidence type="ECO:0000256" key="5">
    <source>
        <dbReference type="ARBA" id="ARBA00022525"/>
    </source>
</evidence>
<keyword evidence="13" id="KW-1185">Reference proteome</keyword>
<dbReference type="Pfam" id="PF01593">
    <property type="entry name" value="Amino_oxidase"/>
    <property type="match status" value="1"/>
</dbReference>
<keyword evidence="6" id="KW-0285">Flavoprotein</keyword>